<dbReference type="Proteomes" id="UP000019277">
    <property type="component" value="Unassembled WGS sequence"/>
</dbReference>
<evidence type="ECO:0008006" key="3">
    <source>
        <dbReference type="Google" id="ProtNLM"/>
    </source>
</evidence>
<protein>
    <recommendedName>
        <fullName evidence="3">ABM domain-containing protein</fullName>
    </recommendedName>
</protein>
<reference evidence="1 2" key="1">
    <citation type="journal article" date="2014" name="Genome Announc.">
        <title>Draft Genome Sequence of the Antitrypanosomally Active Sponge-Associated Bacterium Actinokineospora sp. Strain EG49.</title>
        <authorList>
            <person name="Harjes J."/>
            <person name="Ryu T."/>
            <person name="Abdelmohsen U.R."/>
            <person name="Moitinho-Silva L."/>
            <person name="Horn H."/>
            <person name="Ravasi T."/>
            <person name="Hentschel U."/>
        </authorList>
    </citation>
    <scope>NUCLEOTIDE SEQUENCE [LARGE SCALE GENOMIC DNA]</scope>
    <source>
        <strain evidence="1 2">EG49</strain>
    </source>
</reference>
<accession>W7J5Z8</accession>
<comment type="caution">
    <text evidence="1">The sequence shown here is derived from an EMBL/GenBank/DDBJ whole genome shotgun (WGS) entry which is preliminary data.</text>
</comment>
<name>W7J5Z8_9PSEU</name>
<dbReference type="EMBL" id="AYXG01000109">
    <property type="protein sequence ID" value="EWC61509.1"/>
    <property type="molecule type" value="Genomic_DNA"/>
</dbReference>
<dbReference type="STRING" id="909613.UO65_3247"/>
<dbReference type="Pfam" id="PF19505">
    <property type="entry name" value="DUF6039"/>
    <property type="match status" value="1"/>
</dbReference>
<keyword evidence="2" id="KW-1185">Reference proteome</keyword>
<gene>
    <name evidence="1" type="ORF">UO65_3247</name>
</gene>
<dbReference type="AlphaFoldDB" id="W7J5Z8"/>
<dbReference type="eggNOG" id="ENOG5033RWG">
    <property type="taxonomic scope" value="Bacteria"/>
</dbReference>
<evidence type="ECO:0000313" key="2">
    <source>
        <dbReference type="Proteomes" id="UP000019277"/>
    </source>
</evidence>
<proteinExistence type="predicted"/>
<dbReference type="InterPro" id="IPR046102">
    <property type="entry name" value="DUF6039"/>
</dbReference>
<evidence type="ECO:0000313" key="1">
    <source>
        <dbReference type="EMBL" id="EWC61509.1"/>
    </source>
</evidence>
<sequence>MAMTDIIERPVLAETDETGVPAQAPTAFNTSNSGFVIHRSGQIRHEFRREGREFALELAGFLNKPLAGKATIVVFEELFGQQDRVHWVQHFKNPNDYHVILDLVDHDKTFKDITERDRLAEGGGGNWERMFTEGTFSERVIVPQHGVGDHDDDDDDPTYFADPASHQTTVPEGELLHTGNAGITIMRTAHCKYEFRDEARQFAYEWANHINNTLRGSVSAFLFEETFGRQDRIHWTLHFKTLNDYLKLVELGKDETYKQILGARRVALAKGGGSWEKTFVDGTIQDLVLSPLRSGTTASGF</sequence>
<dbReference type="PATRIC" id="fig|909613.9.peg.3249"/>
<organism evidence="1 2">
    <name type="scientific">Actinokineospora spheciospongiae</name>
    <dbReference type="NCBI Taxonomy" id="909613"/>
    <lineage>
        <taxon>Bacteria</taxon>
        <taxon>Bacillati</taxon>
        <taxon>Actinomycetota</taxon>
        <taxon>Actinomycetes</taxon>
        <taxon>Pseudonocardiales</taxon>
        <taxon>Pseudonocardiaceae</taxon>
        <taxon>Actinokineospora</taxon>
    </lineage>
</organism>